<dbReference type="Pfam" id="PF00441">
    <property type="entry name" value="Acyl-CoA_dh_1"/>
    <property type="match status" value="1"/>
</dbReference>
<dbReference type="Gene3D" id="1.10.540.10">
    <property type="entry name" value="Acyl-CoA dehydrogenase/oxidase, N-terminal domain"/>
    <property type="match status" value="1"/>
</dbReference>
<dbReference type="Pfam" id="PF02771">
    <property type="entry name" value="Acyl-CoA_dh_N"/>
    <property type="match status" value="1"/>
</dbReference>
<dbReference type="SUPFAM" id="SSF47203">
    <property type="entry name" value="Acyl-CoA dehydrogenase C-terminal domain-like"/>
    <property type="match status" value="1"/>
</dbReference>
<evidence type="ECO:0000256" key="4">
    <source>
        <dbReference type="ARBA" id="ARBA00022827"/>
    </source>
</evidence>
<dbReference type="Proteomes" id="UP000241647">
    <property type="component" value="Unassembled WGS sequence"/>
</dbReference>
<dbReference type="FunFam" id="1.20.140.10:FF:000004">
    <property type="entry name" value="Acyl-CoA dehydrogenase FadE25"/>
    <property type="match status" value="1"/>
</dbReference>
<evidence type="ECO:0000256" key="2">
    <source>
        <dbReference type="ARBA" id="ARBA00009347"/>
    </source>
</evidence>
<evidence type="ECO:0000256" key="5">
    <source>
        <dbReference type="RuleBase" id="RU362125"/>
    </source>
</evidence>
<name>A0A2T2YTM2_9NOCA</name>
<accession>A0A2T2YTM2</accession>
<dbReference type="GO" id="GO:0050660">
    <property type="term" value="F:flavin adenine dinucleotide binding"/>
    <property type="evidence" value="ECO:0007669"/>
    <property type="project" value="InterPro"/>
</dbReference>
<organism evidence="9 10">
    <name type="scientific">Nocardia nova</name>
    <dbReference type="NCBI Taxonomy" id="37330"/>
    <lineage>
        <taxon>Bacteria</taxon>
        <taxon>Bacillati</taxon>
        <taxon>Actinomycetota</taxon>
        <taxon>Actinomycetes</taxon>
        <taxon>Mycobacteriales</taxon>
        <taxon>Nocardiaceae</taxon>
        <taxon>Nocardia</taxon>
    </lineage>
</organism>
<dbReference type="RefSeq" id="WP_063027650.1">
    <property type="nucleotide sequence ID" value="NZ_JADLSE010000005.1"/>
</dbReference>
<feature type="domain" description="Acyl-CoA dehydrogenase/oxidase C-terminal" evidence="6">
    <location>
        <begin position="229"/>
        <end position="377"/>
    </location>
</feature>
<keyword evidence="4 5" id="KW-0274">FAD</keyword>
<dbReference type="InterPro" id="IPR037069">
    <property type="entry name" value="AcylCoA_DH/ox_N_sf"/>
</dbReference>
<comment type="caution">
    <text evidence="9">The sequence shown here is derived from an EMBL/GenBank/DDBJ whole genome shotgun (WGS) entry which is preliminary data.</text>
</comment>
<evidence type="ECO:0000259" key="8">
    <source>
        <dbReference type="Pfam" id="PF02771"/>
    </source>
</evidence>
<evidence type="ECO:0000313" key="10">
    <source>
        <dbReference type="Proteomes" id="UP000241647"/>
    </source>
</evidence>
<keyword evidence="5" id="KW-0560">Oxidoreductase</keyword>
<protein>
    <submittedName>
        <fullName evidence="9">Acyl-CoA dehydrogenase</fullName>
    </submittedName>
</protein>
<dbReference type="PROSITE" id="PS00073">
    <property type="entry name" value="ACYL_COA_DH_2"/>
    <property type="match status" value="1"/>
</dbReference>
<evidence type="ECO:0000256" key="1">
    <source>
        <dbReference type="ARBA" id="ARBA00001974"/>
    </source>
</evidence>
<gene>
    <name evidence="9" type="ORF">C8259_29115</name>
</gene>
<keyword evidence="3 5" id="KW-0285">Flavoprotein</keyword>
<dbReference type="InterPro" id="IPR009075">
    <property type="entry name" value="AcylCo_DH/oxidase_C"/>
</dbReference>
<feature type="domain" description="Acyl-CoA dehydrogenase/oxidase N-terminal" evidence="8">
    <location>
        <begin position="9"/>
        <end position="119"/>
    </location>
</feature>
<feature type="domain" description="Acyl-CoA oxidase/dehydrogenase middle" evidence="7">
    <location>
        <begin position="124"/>
        <end position="216"/>
    </location>
</feature>
<comment type="similarity">
    <text evidence="2 5">Belongs to the acyl-CoA dehydrogenase family.</text>
</comment>
<proteinExistence type="inferred from homology"/>
<comment type="cofactor">
    <cofactor evidence="1 5">
        <name>FAD</name>
        <dbReference type="ChEBI" id="CHEBI:57692"/>
    </cofactor>
</comment>
<dbReference type="InterPro" id="IPR009100">
    <property type="entry name" value="AcylCoA_DH/oxidase_NM_dom_sf"/>
</dbReference>
<dbReference type="GO" id="GO:0003995">
    <property type="term" value="F:acyl-CoA dehydrogenase activity"/>
    <property type="evidence" value="ECO:0007669"/>
    <property type="project" value="InterPro"/>
</dbReference>
<dbReference type="SUPFAM" id="SSF56645">
    <property type="entry name" value="Acyl-CoA dehydrogenase NM domain-like"/>
    <property type="match status" value="1"/>
</dbReference>
<evidence type="ECO:0000259" key="7">
    <source>
        <dbReference type="Pfam" id="PF02770"/>
    </source>
</evidence>
<reference evidence="9 10" key="1">
    <citation type="submission" date="2018-02" db="EMBL/GenBank/DDBJ databases">
        <title>8 Nocardia nova and 1 Nocardia cyriacigeorgica strain used for evolution to TMP-SMX.</title>
        <authorList>
            <person name="Mehta H."/>
            <person name="Weng J."/>
            <person name="Shamoo Y."/>
        </authorList>
    </citation>
    <scope>NUCLEOTIDE SEQUENCE [LARGE SCALE GENOMIC DNA]</scope>
    <source>
        <strain evidence="9 10">ATCC 33727</strain>
    </source>
</reference>
<evidence type="ECO:0000256" key="3">
    <source>
        <dbReference type="ARBA" id="ARBA00022630"/>
    </source>
</evidence>
<dbReference type="AlphaFoldDB" id="A0A2T2YTM2"/>
<dbReference type="Pfam" id="PF02770">
    <property type="entry name" value="Acyl-CoA_dh_M"/>
    <property type="match status" value="1"/>
</dbReference>
<dbReference type="InterPro" id="IPR006091">
    <property type="entry name" value="Acyl-CoA_Oxase/DH_mid-dom"/>
</dbReference>
<dbReference type="PIRSF" id="PIRSF016578">
    <property type="entry name" value="HsaA"/>
    <property type="match status" value="1"/>
</dbReference>
<dbReference type="InterPro" id="IPR046373">
    <property type="entry name" value="Acyl-CoA_Oxase/DH_mid-dom_sf"/>
</dbReference>
<dbReference type="Gene3D" id="2.40.110.10">
    <property type="entry name" value="Butyryl-CoA Dehydrogenase, subunit A, domain 2"/>
    <property type="match status" value="1"/>
</dbReference>
<dbReference type="PANTHER" id="PTHR43884">
    <property type="entry name" value="ACYL-COA DEHYDROGENASE"/>
    <property type="match status" value="1"/>
</dbReference>
<sequence length="379" mass="40623">MAVDRLLPTDEAHELIQLTRDIADKALAPIVDEHERSESYPSGVFATLGEAGLLSLPYPQEWGGGGQPYEVYLQVLEEIAARWAAVAVAVSVHSLACHPLMAFGTEEQQRRWLPEMLGGTTIGAYSLSEPQAGSDAAAVACKAVPADGGYRLNGTKAWITHGGIADFYNVFARTGEGSRGISCFLVPKDLEGLSFGKPEEKMGLHAVPTTTAHYDDAYLPAERRIGAEGQGLQIALSALDSGRLGIAAVATGLAQAALDEAVGYAKERSTFGRKIIDHQGLGFLLADMAAAVDSARATYLDAARRRDAGLPYSRQASVAKLVATDAAMKVTTDAVQVFGGYGYTRDFRVERYMREAKITQIFEGTNQIQRLVISRSLAK</sequence>
<evidence type="ECO:0000313" key="9">
    <source>
        <dbReference type="EMBL" id="PSR58847.1"/>
    </source>
</evidence>
<dbReference type="PANTHER" id="PTHR43884:SF12">
    <property type="entry name" value="ISOVALERYL-COA DEHYDROGENASE, MITOCHONDRIAL-RELATED"/>
    <property type="match status" value="1"/>
</dbReference>
<dbReference type="InterPro" id="IPR036250">
    <property type="entry name" value="AcylCo_DH-like_C"/>
</dbReference>
<dbReference type="EMBL" id="PYHS01000020">
    <property type="protein sequence ID" value="PSR58847.1"/>
    <property type="molecule type" value="Genomic_DNA"/>
</dbReference>
<dbReference type="InterPro" id="IPR006089">
    <property type="entry name" value="Acyl-CoA_DH_CS"/>
</dbReference>
<dbReference type="Gene3D" id="1.20.140.10">
    <property type="entry name" value="Butyryl-CoA Dehydrogenase, subunit A, domain 3"/>
    <property type="match status" value="1"/>
</dbReference>
<evidence type="ECO:0000259" key="6">
    <source>
        <dbReference type="Pfam" id="PF00441"/>
    </source>
</evidence>
<dbReference type="InterPro" id="IPR013786">
    <property type="entry name" value="AcylCoA_DH/ox_N"/>
</dbReference>